<dbReference type="InterPro" id="IPR036188">
    <property type="entry name" value="FAD/NAD-bd_sf"/>
</dbReference>
<evidence type="ECO:0000313" key="6">
    <source>
        <dbReference type="EMBL" id="SNR32244.1"/>
    </source>
</evidence>
<dbReference type="Gene3D" id="3.50.50.60">
    <property type="entry name" value="FAD/NAD(P)-binding domain"/>
    <property type="match status" value="2"/>
</dbReference>
<sequence>MQGGRPGGGSHSLMQLVIIGNGITGVSCAITARRLRPDAHITLVSDESPYHISRPALMYAYLGHLRAQDLKPYADWFWAENALELVHATAMRIAPAQRQVELSTGAVLSYDKLVVAAGSVSRFAAWPGQDLEGVQGLYSLPDLERMHRNTHGVQQAVVVGGGLIGIELAEMLHSRGVSVTMLVRDEHYWGSVLPPQEAALVQGQLDAHHIRVQYSTELTGILGDTQGRVRAVVASDEQEIPCQWVGLATGVTPNLALAQASGLETDRGILVDRYLQTSQPHIYAAGDCAQHREPVANEVAIEQLWYTGRNQGETIAHTVCGEPKPYQRGPWFNSAKFFQLEYQTYGRVPARALPTQEHSFCWQHPAGTALLRINFRADSTLAVTGMNALGLRQRHDTWDQWLRAATPVTEVLAALGAANFDPEFFRQHEPAIVQEFNRQFPQYPVALRRRKGLFSFM</sequence>
<dbReference type="PRINTS" id="PR00411">
    <property type="entry name" value="PNDRDTASEI"/>
</dbReference>
<evidence type="ECO:0000256" key="3">
    <source>
        <dbReference type="ARBA" id="ARBA00022630"/>
    </source>
</evidence>
<gene>
    <name evidence="6" type="ORF">SAMN06269173_101484</name>
</gene>
<dbReference type="AlphaFoldDB" id="A0A238VDJ8"/>
<keyword evidence="4" id="KW-0274">FAD</keyword>
<comment type="similarity">
    <text evidence="2">Belongs to the FAD-dependent oxidoreductase family.</text>
</comment>
<reference evidence="7" key="1">
    <citation type="submission" date="2017-06" db="EMBL/GenBank/DDBJ databases">
        <authorList>
            <person name="Varghese N."/>
            <person name="Submissions S."/>
        </authorList>
    </citation>
    <scope>NUCLEOTIDE SEQUENCE [LARGE SCALE GENOMIC DNA]</scope>
    <source>
        <strain evidence="7">DSM 28041</strain>
    </source>
</reference>
<organism evidence="6 7">
    <name type="scientific">Hymenobacter mucosus</name>
    <dbReference type="NCBI Taxonomy" id="1411120"/>
    <lineage>
        <taxon>Bacteria</taxon>
        <taxon>Pseudomonadati</taxon>
        <taxon>Bacteroidota</taxon>
        <taxon>Cytophagia</taxon>
        <taxon>Cytophagales</taxon>
        <taxon>Hymenobacteraceae</taxon>
        <taxon>Hymenobacter</taxon>
    </lineage>
</organism>
<dbReference type="PANTHER" id="PTHR43429:SF3">
    <property type="entry name" value="NITRITE REDUCTASE [NAD(P)H]"/>
    <property type="match status" value="1"/>
</dbReference>
<dbReference type="GO" id="GO:0016491">
    <property type="term" value="F:oxidoreductase activity"/>
    <property type="evidence" value="ECO:0007669"/>
    <property type="project" value="InterPro"/>
</dbReference>
<dbReference type="PRINTS" id="PR00368">
    <property type="entry name" value="FADPNR"/>
</dbReference>
<dbReference type="Pfam" id="PF07992">
    <property type="entry name" value="Pyr_redox_2"/>
    <property type="match status" value="1"/>
</dbReference>
<dbReference type="SUPFAM" id="SSF51905">
    <property type="entry name" value="FAD/NAD(P)-binding domain"/>
    <property type="match status" value="1"/>
</dbReference>
<dbReference type="InterPro" id="IPR050260">
    <property type="entry name" value="FAD-bd_OxRdtase"/>
</dbReference>
<name>A0A238VDJ8_9BACT</name>
<evidence type="ECO:0000259" key="5">
    <source>
        <dbReference type="Pfam" id="PF07992"/>
    </source>
</evidence>
<evidence type="ECO:0000313" key="7">
    <source>
        <dbReference type="Proteomes" id="UP000198310"/>
    </source>
</evidence>
<comment type="cofactor">
    <cofactor evidence="1">
        <name>FAD</name>
        <dbReference type="ChEBI" id="CHEBI:57692"/>
    </cofactor>
</comment>
<dbReference type="Proteomes" id="UP000198310">
    <property type="component" value="Unassembled WGS sequence"/>
</dbReference>
<keyword evidence="7" id="KW-1185">Reference proteome</keyword>
<proteinExistence type="inferred from homology"/>
<dbReference type="PANTHER" id="PTHR43429">
    <property type="entry name" value="PYRIDINE NUCLEOTIDE-DISULFIDE OXIDOREDUCTASE DOMAIN-CONTAINING"/>
    <property type="match status" value="1"/>
</dbReference>
<dbReference type="InterPro" id="IPR023753">
    <property type="entry name" value="FAD/NAD-binding_dom"/>
</dbReference>
<dbReference type="PROSITE" id="PS51257">
    <property type="entry name" value="PROKAR_LIPOPROTEIN"/>
    <property type="match status" value="1"/>
</dbReference>
<feature type="domain" description="FAD/NAD(P)-binding" evidence="5">
    <location>
        <begin position="14"/>
        <end position="299"/>
    </location>
</feature>
<evidence type="ECO:0000256" key="2">
    <source>
        <dbReference type="ARBA" id="ARBA00006442"/>
    </source>
</evidence>
<keyword evidence="3" id="KW-0285">Flavoprotein</keyword>
<dbReference type="EMBL" id="FZNS01000001">
    <property type="protein sequence ID" value="SNR32244.1"/>
    <property type="molecule type" value="Genomic_DNA"/>
</dbReference>
<evidence type="ECO:0000256" key="1">
    <source>
        <dbReference type="ARBA" id="ARBA00001974"/>
    </source>
</evidence>
<accession>A0A238VDJ8</accession>
<evidence type="ECO:0000256" key="4">
    <source>
        <dbReference type="ARBA" id="ARBA00022827"/>
    </source>
</evidence>
<protein>
    <submittedName>
        <fullName evidence="6">Pyridine nucleotide-disulphide oxidoreductase</fullName>
    </submittedName>
</protein>